<evidence type="ECO:0000256" key="19">
    <source>
        <dbReference type="ARBA" id="ARBA00032375"/>
    </source>
</evidence>
<evidence type="ECO:0000256" key="16">
    <source>
        <dbReference type="ARBA" id="ARBA00023098"/>
    </source>
</evidence>
<protein>
    <recommendedName>
        <fullName evidence="19">Phosphatidylcholine 1-acylhydrolase</fullName>
        <ecNumber evidence="7">3.1.1.32</ecNumber>
        <ecNumber evidence="8">3.1.1.4</ecNumber>
    </recommendedName>
</protein>
<evidence type="ECO:0000256" key="4">
    <source>
        <dbReference type="ARBA" id="ARBA00004571"/>
    </source>
</evidence>
<dbReference type="PANTHER" id="PTHR40457:SF1">
    <property type="entry name" value="PHOSPHOLIPASE A1"/>
    <property type="match status" value="1"/>
</dbReference>
<dbReference type="RefSeq" id="WP_271022039.1">
    <property type="nucleotide sequence ID" value="NZ_JAQHXR010000009.1"/>
</dbReference>
<keyword evidence="15" id="KW-0442">Lipid degradation</keyword>
<evidence type="ECO:0000256" key="17">
    <source>
        <dbReference type="ARBA" id="ARBA00023136"/>
    </source>
</evidence>
<keyword evidence="18" id="KW-0998">Cell outer membrane</keyword>
<keyword evidence="21" id="KW-1185">Reference proteome</keyword>
<evidence type="ECO:0000313" key="21">
    <source>
        <dbReference type="Proteomes" id="UP001210261"/>
    </source>
</evidence>
<dbReference type="PRINTS" id="PR01486">
    <property type="entry name" value="PHPHLIPASEA1"/>
</dbReference>
<comment type="cofactor">
    <cofactor evidence="3">
        <name>Ca(2+)</name>
        <dbReference type="ChEBI" id="CHEBI:29108"/>
    </cofactor>
</comment>
<keyword evidence="10" id="KW-0812">Transmembrane</keyword>
<accession>A0ABT4VHM0</accession>
<comment type="catalytic activity">
    <reaction evidence="1">
        <text>a 1,2-diacyl-sn-glycero-3-phosphocholine + H2O = a 2-acyl-sn-glycero-3-phosphocholine + a fatty acid + H(+)</text>
        <dbReference type="Rhea" id="RHEA:18689"/>
        <dbReference type="ChEBI" id="CHEBI:15377"/>
        <dbReference type="ChEBI" id="CHEBI:15378"/>
        <dbReference type="ChEBI" id="CHEBI:28868"/>
        <dbReference type="ChEBI" id="CHEBI:57643"/>
        <dbReference type="ChEBI" id="CHEBI:57875"/>
        <dbReference type="EC" id="3.1.1.32"/>
    </reaction>
</comment>
<evidence type="ECO:0000256" key="13">
    <source>
        <dbReference type="ARBA" id="ARBA00022801"/>
    </source>
</evidence>
<evidence type="ECO:0000256" key="3">
    <source>
        <dbReference type="ARBA" id="ARBA00001913"/>
    </source>
</evidence>
<comment type="subunit">
    <text evidence="6">Homodimer; dimerization is reversible, and the dimeric form is the active one.</text>
</comment>
<evidence type="ECO:0000256" key="7">
    <source>
        <dbReference type="ARBA" id="ARBA00013179"/>
    </source>
</evidence>
<dbReference type="InterPro" id="IPR036541">
    <property type="entry name" value="PLipase_A1_sf"/>
</dbReference>
<evidence type="ECO:0000256" key="14">
    <source>
        <dbReference type="ARBA" id="ARBA00022837"/>
    </source>
</evidence>
<organism evidence="20 21">
    <name type="scientific">Helicobacter ibis</name>
    <dbReference type="NCBI Taxonomy" id="2962633"/>
    <lineage>
        <taxon>Bacteria</taxon>
        <taxon>Pseudomonadati</taxon>
        <taxon>Campylobacterota</taxon>
        <taxon>Epsilonproteobacteria</taxon>
        <taxon>Campylobacterales</taxon>
        <taxon>Helicobacteraceae</taxon>
        <taxon>Helicobacter</taxon>
    </lineage>
</organism>
<evidence type="ECO:0000256" key="9">
    <source>
        <dbReference type="ARBA" id="ARBA00022452"/>
    </source>
</evidence>
<keyword evidence="11" id="KW-0479">Metal-binding</keyword>
<dbReference type="Proteomes" id="UP001210261">
    <property type="component" value="Unassembled WGS sequence"/>
</dbReference>
<dbReference type="EMBL" id="JAQHXR010000009">
    <property type="protein sequence ID" value="MDA3969678.1"/>
    <property type="molecule type" value="Genomic_DNA"/>
</dbReference>
<dbReference type="PANTHER" id="PTHR40457">
    <property type="entry name" value="PHOSPHOLIPASE A1"/>
    <property type="match status" value="1"/>
</dbReference>
<dbReference type="Gene3D" id="2.40.230.10">
    <property type="entry name" value="Phospholipase A1"/>
    <property type="match status" value="1"/>
</dbReference>
<keyword evidence="12" id="KW-0732">Signal</keyword>
<evidence type="ECO:0000313" key="20">
    <source>
        <dbReference type="EMBL" id="MDA3969678.1"/>
    </source>
</evidence>
<sequence length="352" mass="41114">MRYIVFLCLIACGLVADISKFDNSKYEYLEFEENERAKFLILDESMNIQNVISVHKSQGNRVVVDLPDDDRHFVIVLQNPKLKTKNEPSLVDSIKSTQKEQKFSAYEGMYERNKFMGGILGFEPYKFNYLLPVNYSINREQTHNKGEEAKFQISVKKLLFSDLLAKNLDLYFAYTQQSFWSVYDGKNSRPFRESNYEPSLFMTYPIDNYPLFFDQLAFGYIHQSNGGGTLNSRSWDRIFVQGIYSYDNFALSLKAWHRIKEDSTKDDNPDITDYLGYGELTLGYLFNHKHAVSLTLRNNLKSDNKGSVLIDYSYPIYKNLYLYIQYFSGYGESLIDYNRSIDRVGVGFLFSR</sequence>
<evidence type="ECO:0000256" key="10">
    <source>
        <dbReference type="ARBA" id="ARBA00022692"/>
    </source>
</evidence>
<keyword evidence="13" id="KW-0378">Hydrolase</keyword>
<keyword evidence="14" id="KW-0106">Calcium</keyword>
<evidence type="ECO:0000256" key="1">
    <source>
        <dbReference type="ARBA" id="ARBA00000111"/>
    </source>
</evidence>
<comment type="caution">
    <text evidence="20">The sequence shown here is derived from an EMBL/GenBank/DDBJ whole genome shotgun (WGS) entry which is preliminary data.</text>
</comment>
<dbReference type="InterPro" id="IPR003187">
    <property type="entry name" value="PLipase_A1"/>
</dbReference>
<dbReference type="CDD" id="cd00541">
    <property type="entry name" value="OMPLA"/>
    <property type="match status" value="1"/>
</dbReference>
<keyword evidence="9" id="KW-1134">Transmembrane beta strand</keyword>
<evidence type="ECO:0000256" key="2">
    <source>
        <dbReference type="ARBA" id="ARBA00001604"/>
    </source>
</evidence>
<evidence type="ECO:0000256" key="8">
    <source>
        <dbReference type="ARBA" id="ARBA00013278"/>
    </source>
</evidence>
<gene>
    <name evidence="20" type="ORF">PF021_08395</name>
</gene>
<comment type="similarity">
    <text evidence="5">Belongs to the phospholipase A1 family.</text>
</comment>
<dbReference type="EC" id="3.1.1.4" evidence="8"/>
<evidence type="ECO:0000256" key="6">
    <source>
        <dbReference type="ARBA" id="ARBA00011702"/>
    </source>
</evidence>
<dbReference type="EC" id="3.1.1.32" evidence="7"/>
<evidence type="ECO:0000256" key="18">
    <source>
        <dbReference type="ARBA" id="ARBA00023237"/>
    </source>
</evidence>
<keyword evidence="16" id="KW-0443">Lipid metabolism</keyword>
<comment type="catalytic activity">
    <reaction evidence="2">
        <text>a 1,2-diacyl-sn-glycero-3-phosphocholine + H2O = a 1-acyl-sn-glycero-3-phosphocholine + a fatty acid + H(+)</text>
        <dbReference type="Rhea" id="RHEA:15801"/>
        <dbReference type="ChEBI" id="CHEBI:15377"/>
        <dbReference type="ChEBI" id="CHEBI:15378"/>
        <dbReference type="ChEBI" id="CHEBI:28868"/>
        <dbReference type="ChEBI" id="CHEBI:57643"/>
        <dbReference type="ChEBI" id="CHEBI:58168"/>
        <dbReference type="EC" id="3.1.1.4"/>
    </reaction>
</comment>
<evidence type="ECO:0000256" key="11">
    <source>
        <dbReference type="ARBA" id="ARBA00022723"/>
    </source>
</evidence>
<evidence type="ECO:0000256" key="15">
    <source>
        <dbReference type="ARBA" id="ARBA00022963"/>
    </source>
</evidence>
<evidence type="ECO:0000256" key="5">
    <source>
        <dbReference type="ARBA" id="ARBA00010525"/>
    </source>
</evidence>
<name>A0ABT4VHM0_9HELI</name>
<reference evidence="20 21" key="1">
    <citation type="submission" date="2023-01" db="EMBL/GenBank/DDBJ databases">
        <title>Description of Helicobacter ibis sp. nov. isolated from faecal droppings of black-faced ibis (Theristicus melanopis).</title>
        <authorList>
            <person name="Lopez-Cantillo M."/>
            <person name="Vidal-Veuthey B."/>
            <person name="Mella A."/>
            <person name="De La Haba R."/>
            <person name="Collado L."/>
        </authorList>
    </citation>
    <scope>NUCLEOTIDE SEQUENCE [LARGE SCALE GENOMIC DNA]</scope>
    <source>
        <strain evidence="20 21">A82</strain>
    </source>
</reference>
<dbReference type="SUPFAM" id="SSF56931">
    <property type="entry name" value="Outer membrane phospholipase A (OMPLA)"/>
    <property type="match status" value="1"/>
</dbReference>
<comment type="subcellular location">
    <subcellularLocation>
        <location evidence="4">Cell outer membrane</location>
        <topology evidence="4">Multi-pass membrane protein</topology>
    </subcellularLocation>
</comment>
<evidence type="ECO:0000256" key="12">
    <source>
        <dbReference type="ARBA" id="ARBA00022729"/>
    </source>
</evidence>
<proteinExistence type="inferred from homology"/>
<dbReference type="Pfam" id="PF02253">
    <property type="entry name" value="PLA1"/>
    <property type="match status" value="1"/>
</dbReference>
<keyword evidence="17" id="KW-0472">Membrane</keyword>